<dbReference type="RefSeq" id="WP_165108917.1">
    <property type="nucleotide sequence ID" value="NZ_JAAKYA010000087.1"/>
</dbReference>
<evidence type="ECO:0000256" key="4">
    <source>
        <dbReference type="PIRSR" id="PIRSR603782-2"/>
    </source>
</evidence>
<keyword evidence="2 3" id="KW-0186">Copper</keyword>
<keyword evidence="3" id="KW-0479">Metal-binding</keyword>
<evidence type="ECO:0000313" key="6">
    <source>
        <dbReference type="EMBL" id="NGO40378.1"/>
    </source>
</evidence>
<dbReference type="Gene3D" id="3.40.30.10">
    <property type="entry name" value="Glutaredoxin"/>
    <property type="match status" value="1"/>
</dbReference>
<organism evidence="6 7">
    <name type="scientific">Limisphaera ngatamarikiensis</name>
    <dbReference type="NCBI Taxonomy" id="1324935"/>
    <lineage>
        <taxon>Bacteria</taxon>
        <taxon>Pseudomonadati</taxon>
        <taxon>Verrucomicrobiota</taxon>
        <taxon>Verrucomicrobiia</taxon>
        <taxon>Limisphaerales</taxon>
        <taxon>Limisphaeraceae</taxon>
        <taxon>Limisphaera</taxon>
    </lineage>
</organism>
<dbReference type="InterPro" id="IPR003782">
    <property type="entry name" value="SCO1/SenC"/>
</dbReference>
<dbReference type="InterPro" id="IPR013766">
    <property type="entry name" value="Thioredoxin_domain"/>
</dbReference>
<protein>
    <submittedName>
        <fullName evidence="6">SCO family protein</fullName>
    </submittedName>
</protein>
<keyword evidence="7" id="KW-1185">Reference proteome</keyword>
<feature type="disulfide bond" description="Redox-active" evidence="4">
    <location>
        <begin position="97"/>
        <end position="101"/>
    </location>
</feature>
<evidence type="ECO:0000259" key="5">
    <source>
        <dbReference type="PROSITE" id="PS51352"/>
    </source>
</evidence>
<feature type="binding site" evidence="3">
    <location>
        <position position="191"/>
    </location>
    <ligand>
        <name>Cu cation</name>
        <dbReference type="ChEBI" id="CHEBI:23378"/>
    </ligand>
</feature>
<feature type="domain" description="Thioredoxin" evidence="5">
    <location>
        <begin position="59"/>
        <end position="230"/>
    </location>
</feature>
<reference evidence="6 7" key="1">
    <citation type="submission" date="2020-02" db="EMBL/GenBank/DDBJ databases">
        <title>Draft genome sequence of Limisphaera ngatamarikiensis NGM72.4T, a thermophilic Verrucomicrobia grouped in subdivision 3.</title>
        <authorList>
            <person name="Carere C.R."/>
            <person name="Steen J."/>
            <person name="Hugenholtz P."/>
            <person name="Stott M.B."/>
        </authorList>
    </citation>
    <scope>NUCLEOTIDE SEQUENCE [LARGE SCALE GENOMIC DNA]</scope>
    <source>
        <strain evidence="6 7">NGM72.4</strain>
    </source>
</reference>
<name>A0A6M1RJY4_9BACT</name>
<evidence type="ECO:0000313" key="7">
    <source>
        <dbReference type="Proteomes" id="UP000477311"/>
    </source>
</evidence>
<dbReference type="PANTHER" id="PTHR12151:SF25">
    <property type="entry name" value="LINALOOL DEHYDRATASE_ISOMERASE DOMAIN-CONTAINING PROTEIN"/>
    <property type="match status" value="1"/>
</dbReference>
<dbReference type="Pfam" id="PF02630">
    <property type="entry name" value="SCO1-SenC"/>
    <property type="match status" value="1"/>
</dbReference>
<dbReference type="AlphaFoldDB" id="A0A6M1RJY4"/>
<dbReference type="PROSITE" id="PS51352">
    <property type="entry name" value="THIOREDOXIN_2"/>
    <property type="match status" value="1"/>
</dbReference>
<dbReference type="PANTHER" id="PTHR12151">
    <property type="entry name" value="ELECTRON TRANSPORT PROTIN SCO1/SENC FAMILY MEMBER"/>
    <property type="match status" value="1"/>
</dbReference>
<evidence type="ECO:0000256" key="2">
    <source>
        <dbReference type="ARBA" id="ARBA00023008"/>
    </source>
</evidence>
<evidence type="ECO:0000256" key="1">
    <source>
        <dbReference type="ARBA" id="ARBA00010996"/>
    </source>
</evidence>
<dbReference type="InterPro" id="IPR036249">
    <property type="entry name" value="Thioredoxin-like_sf"/>
</dbReference>
<evidence type="ECO:0000256" key="3">
    <source>
        <dbReference type="PIRSR" id="PIRSR603782-1"/>
    </source>
</evidence>
<comment type="caution">
    <text evidence="6">The sequence shown here is derived from an EMBL/GenBank/DDBJ whole genome shotgun (WGS) entry which is preliminary data.</text>
</comment>
<dbReference type="CDD" id="cd02968">
    <property type="entry name" value="SCO"/>
    <property type="match status" value="1"/>
</dbReference>
<keyword evidence="4" id="KW-1015">Disulfide bond</keyword>
<dbReference type="GO" id="GO:0046872">
    <property type="term" value="F:metal ion binding"/>
    <property type="evidence" value="ECO:0007669"/>
    <property type="project" value="UniProtKB-KW"/>
</dbReference>
<feature type="binding site" evidence="3">
    <location>
        <position position="97"/>
    </location>
    <ligand>
        <name>Cu cation</name>
        <dbReference type="ChEBI" id="CHEBI:23378"/>
    </ligand>
</feature>
<feature type="binding site" evidence="3">
    <location>
        <position position="101"/>
    </location>
    <ligand>
        <name>Cu cation</name>
        <dbReference type="ChEBI" id="CHEBI:23378"/>
    </ligand>
</feature>
<dbReference type="EMBL" id="JAAKYA010000087">
    <property type="protein sequence ID" value="NGO40378.1"/>
    <property type="molecule type" value="Genomic_DNA"/>
</dbReference>
<dbReference type="SUPFAM" id="SSF52833">
    <property type="entry name" value="Thioredoxin-like"/>
    <property type="match status" value="1"/>
</dbReference>
<sequence length="240" mass="26528">MKLVCSSRLRRQVRPGQGLVAARGSLNTLAVGLVLLGLTLLVLVALALAGSRRAAALPLPVLNVVPEFVLTNQERRTVTLSDLRGRPWIADIIFTRCAGPCPIMTRRMKQLQDALPAGSGARLVTLTTDPAYDTPEVLRRYGEKHGADFARWWFLTGAPEQIARLAVDGLKLTALEIPESRRTNPADLFIHSTTFVLVDAQGRLRASFETVGEDLPFEPVQRRILRALRQLEREPARTSH</sequence>
<comment type="similarity">
    <text evidence="1">Belongs to the SCO1/2 family.</text>
</comment>
<accession>A0A6M1RJY4</accession>
<dbReference type="Proteomes" id="UP000477311">
    <property type="component" value="Unassembled WGS sequence"/>
</dbReference>
<gene>
    <name evidence="6" type="ORF">G4L39_13370</name>
</gene>
<proteinExistence type="inferred from homology"/>